<dbReference type="RefSeq" id="WP_095511366.1">
    <property type="nucleotide sequence ID" value="NZ_MQWD01000001.1"/>
</dbReference>
<evidence type="ECO:0000313" key="6">
    <source>
        <dbReference type="Proteomes" id="UP000216339"/>
    </source>
</evidence>
<dbReference type="OrthoDB" id="9767990at2"/>
<evidence type="ECO:0000256" key="2">
    <source>
        <dbReference type="ARBA" id="ARBA00022525"/>
    </source>
</evidence>
<dbReference type="InterPro" id="IPR039448">
    <property type="entry name" value="Beta_helix"/>
</dbReference>
<name>A0A271J350_9BACT</name>
<dbReference type="InterPro" id="IPR012334">
    <property type="entry name" value="Pectin_lyas_fold"/>
</dbReference>
<keyword evidence="3" id="KW-0732">Signal</keyword>
<dbReference type="PANTHER" id="PTHR40088">
    <property type="entry name" value="PECTATE LYASE (EUROFUNG)"/>
    <property type="match status" value="1"/>
</dbReference>
<dbReference type="PANTHER" id="PTHR40088:SF2">
    <property type="entry name" value="SECRETED SUGAR HYDROLASE"/>
    <property type="match status" value="1"/>
</dbReference>
<dbReference type="GO" id="GO:0016837">
    <property type="term" value="F:carbon-oxygen lyase activity, acting on polysaccharides"/>
    <property type="evidence" value="ECO:0007669"/>
    <property type="project" value="TreeGrafter"/>
</dbReference>
<dbReference type="Pfam" id="PF13229">
    <property type="entry name" value="Beta_helix"/>
    <property type="match status" value="1"/>
</dbReference>
<dbReference type="SUPFAM" id="SSF51126">
    <property type="entry name" value="Pectin lyase-like"/>
    <property type="match status" value="1"/>
</dbReference>
<comment type="subcellular location">
    <subcellularLocation>
        <location evidence="1">Secreted</location>
    </subcellularLocation>
</comment>
<comment type="caution">
    <text evidence="5">The sequence shown here is derived from an EMBL/GenBank/DDBJ whole genome shotgun (WGS) entry which is preliminary data.</text>
</comment>
<evidence type="ECO:0000313" key="5">
    <source>
        <dbReference type="EMBL" id="PAP77698.1"/>
    </source>
</evidence>
<sequence length="625" mass="66114">MTADDPGASAALAASGAALAVSVLVMGASWLALAVAGCEPEPASAAVRADWDDVRAATCDAGEWPVEGGCQPAETAFAAPGGTTYHVDGSNSHADDRNPGTAERPWRTISRAARAGALRPGDVVLIRGGVYRESIRPQSGGTGPDARVTYAAVPGERVVVTGADRADDGWVRQSDGSWRRPWTGDALLTYTDDPTFRREVLVAGGVVLRPVGSRAELMPGRFWREGSDEAPRALVARFPGDRSPEAAGPVEVGTRTVLFAPLGADPYAECGSVGTPGWIRVVGITFRHATNRAQWGALCAGSVGGLVEDVRVEWTNGLGVDVSGARHTFRRSRADLNGQMGWGGGCRGCLIEESAAVGNNWKGHDPFWEAGGGKWVRTTDTVIRRHYAAHNGGPGIWLDGDNHRNTVEGSLLVGNDMAGLMLELHTTETLAQHNVIAETQWRDWSGTGILSQAASRNALVHNTVVENGGSGIWLRLDPDRRAPDGHNAVFGNWVVGNATAGEEAREMSVEGLSPADVRTTRFEGNAYGRLGRDLFRSTFYAYPAPPSEAGFRGDDLATWQRLVGGDREARLVAPGERLRVASPASVDAGAPGTAVTPYAWAGADPARVRAGGDWRGAPPRPVWPR</sequence>
<dbReference type="Gene3D" id="2.160.20.10">
    <property type="entry name" value="Single-stranded right-handed beta-helix, Pectin lyase-like"/>
    <property type="match status" value="1"/>
</dbReference>
<dbReference type="AlphaFoldDB" id="A0A271J350"/>
<proteinExistence type="predicted"/>
<keyword evidence="2" id="KW-0964">Secreted</keyword>
<dbReference type="GO" id="GO:0005576">
    <property type="term" value="C:extracellular region"/>
    <property type="evidence" value="ECO:0007669"/>
    <property type="project" value="UniProtKB-SubCell"/>
</dbReference>
<evidence type="ECO:0000256" key="1">
    <source>
        <dbReference type="ARBA" id="ARBA00004613"/>
    </source>
</evidence>
<keyword evidence="6" id="KW-1185">Reference proteome</keyword>
<feature type="domain" description="Right handed beta helix" evidence="4">
    <location>
        <begin position="349"/>
        <end position="474"/>
    </location>
</feature>
<dbReference type="Proteomes" id="UP000216339">
    <property type="component" value="Unassembled WGS sequence"/>
</dbReference>
<organism evidence="5 6">
    <name type="scientific">Rubrivirga marina</name>
    <dbReference type="NCBI Taxonomy" id="1196024"/>
    <lineage>
        <taxon>Bacteria</taxon>
        <taxon>Pseudomonadati</taxon>
        <taxon>Rhodothermota</taxon>
        <taxon>Rhodothermia</taxon>
        <taxon>Rhodothermales</taxon>
        <taxon>Rubricoccaceae</taxon>
        <taxon>Rubrivirga</taxon>
    </lineage>
</organism>
<accession>A0A271J350</accession>
<gene>
    <name evidence="5" type="ORF">BSZ37_15230</name>
</gene>
<dbReference type="InterPro" id="IPR011050">
    <property type="entry name" value="Pectin_lyase_fold/virulence"/>
</dbReference>
<evidence type="ECO:0000259" key="4">
    <source>
        <dbReference type="Pfam" id="PF13229"/>
    </source>
</evidence>
<reference evidence="5 6" key="1">
    <citation type="submission" date="2016-11" db="EMBL/GenBank/DDBJ databases">
        <title>Study of marine rhodopsin-containing bacteria.</title>
        <authorList>
            <person name="Yoshizawa S."/>
            <person name="Kumagai Y."/>
            <person name="Kogure K."/>
        </authorList>
    </citation>
    <scope>NUCLEOTIDE SEQUENCE [LARGE SCALE GENOMIC DNA]</scope>
    <source>
        <strain evidence="5 6">SAORIC-28</strain>
    </source>
</reference>
<dbReference type="EMBL" id="MQWD01000001">
    <property type="protein sequence ID" value="PAP77698.1"/>
    <property type="molecule type" value="Genomic_DNA"/>
</dbReference>
<protein>
    <recommendedName>
        <fullName evidence="4">Right handed beta helix domain-containing protein</fullName>
    </recommendedName>
</protein>
<evidence type="ECO:0000256" key="3">
    <source>
        <dbReference type="ARBA" id="ARBA00022729"/>
    </source>
</evidence>
<dbReference type="InterPro" id="IPR052052">
    <property type="entry name" value="Polysaccharide_Lyase_9"/>
</dbReference>